<comment type="caution">
    <text evidence="3">The sequence shown here is derived from an EMBL/GenBank/DDBJ whole genome shotgun (WGS) entry which is preliminary data.</text>
</comment>
<dbReference type="AlphaFoldDB" id="A0AAV1LSZ4"/>
<dbReference type="Gene3D" id="3.30.930.10">
    <property type="entry name" value="Bira Bifunctional Protein, Domain 2"/>
    <property type="match status" value="1"/>
</dbReference>
<evidence type="ECO:0000259" key="2">
    <source>
        <dbReference type="Pfam" id="PF00587"/>
    </source>
</evidence>
<dbReference type="PRINTS" id="PR01046">
    <property type="entry name" value="TRNASYNTHPRO"/>
</dbReference>
<evidence type="ECO:0000256" key="1">
    <source>
        <dbReference type="ARBA" id="ARBA00022917"/>
    </source>
</evidence>
<dbReference type="EMBL" id="CAVLGL010000096">
    <property type="protein sequence ID" value="CAK1598045.1"/>
    <property type="molecule type" value="Genomic_DNA"/>
</dbReference>
<dbReference type="GO" id="GO:0006433">
    <property type="term" value="P:prolyl-tRNA aminoacylation"/>
    <property type="evidence" value="ECO:0007669"/>
    <property type="project" value="InterPro"/>
</dbReference>
<dbReference type="InterPro" id="IPR050062">
    <property type="entry name" value="Pro-tRNA_synthetase"/>
</dbReference>
<dbReference type="InterPro" id="IPR045864">
    <property type="entry name" value="aa-tRNA-synth_II/BPL/LPL"/>
</dbReference>
<evidence type="ECO:0000313" key="4">
    <source>
        <dbReference type="Proteomes" id="UP001314205"/>
    </source>
</evidence>
<feature type="domain" description="Aminoacyl-tRNA synthetase class II (G/ P/ S/T)" evidence="2">
    <location>
        <begin position="2"/>
        <end position="101"/>
    </location>
</feature>
<dbReference type="PANTHER" id="PTHR42753:SF10">
    <property type="entry name" value="PROLINE--TRNA LIGASE, MITOCHONDRIAL-RELATED"/>
    <property type="match status" value="1"/>
</dbReference>
<proteinExistence type="predicted"/>
<dbReference type="GO" id="GO:0005524">
    <property type="term" value="F:ATP binding"/>
    <property type="evidence" value="ECO:0007669"/>
    <property type="project" value="InterPro"/>
</dbReference>
<dbReference type="InterPro" id="IPR002314">
    <property type="entry name" value="aa-tRNA-synt_IIb"/>
</dbReference>
<dbReference type="SUPFAM" id="SSF55681">
    <property type="entry name" value="Class II aaRS and biotin synthetases"/>
    <property type="match status" value="1"/>
</dbReference>
<dbReference type="Proteomes" id="UP001314205">
    <property type="component" value="Unassembled WGS sequence"/>
</dbReference>
<organism evidence="3 4">
    <name type="scientific">Parnassius mnemosyne</name>
    <name type="common">clouded apollo</name>
    <dbReference type="NCBI Taxonomy" id="213953"/>
    <lineage>
        <taxon>Eukaryota</taxon>
        <taxon>Metazoa</taxon>
        <taxon>Ecdysozoa</taxon>
        <taxon>Arthropoda</taxon>
        <taxon>Hexapoda</taxon>
        <taxon>Insecta</taxon>
        <taxon>Pterygota</taxon>
        <taxon>Neoptera</taxon>
        <taxon>Endopterygota</taxon>
        <taxon>Lepidoptera</taxon>
        <taxon>Glossata</taxon>
        <taxon>Ditrysia</taxon>
        <taxon>Papilionoidea</taxon>
        <taxon>Papilionidae</taxon>
        <taxon>Parnassiinae</taxon>
        <taxon>Parnassini</taxon>
        <taxon>Parnassius</taxon>
        <taxon>Driopa</taxon>
    </lineage>
</organism>
<dbReference type="InterPro" id="IPR002316">
    <property type="entry name" value="Pro-tRNA-ligase_IIa"/>
</dbReference>
<reference evidence="3 4" key="1">
    <citation type="submission" date="2023-11" db="EMBL/GenBank/DDBJ databases">
        <authorList>
            <person name="Hedman E."/>
            <person name="Englund M."/>
            <person name="Stromberg M."/>
            <person name="Nyberg Akerstrom W."/>
            <person name="Nylinder S."/>
            <person name="Jareborg N."/>
            <person name="Kallberg Y."/>
            <person name="Kronander E."/>
        </authorList>
    </citation>
    <scope>NUCLEOTIDE SEQUENCE [LARGE SCALE GENOMIC DNA]</scope>
</reference>
<dbReference type="GO" id="GO:0005739">
    <property type="term" value="C:mitochondrion"/>
    <property type="evidence" value="ECO:0007669"/>
    <property type="project" value="TreeGrafter"/>
</dbReference>
<accession>A0AAV1LSZ4</accession>
<evidence type="ECO:0000313" key="3">
    <source>
        <dbReference type="EMBL" id="CAK1598045.1"/>
    </source>
</evidence>
<dbReference type="PANTHER" id="PTHR42753">
    <property type="entry name" value="MITOCHONDRIAL RIBOSOME PROTEIN L39/PROLYL-TRNA LIGASE FAMILY MEMBER"/>
    <property type="match status" value="1"/>
</dbReference>
<keyword evidence="4" id="KW-1185">Reference proteome</keyword>
<gene>
    <name evidence="3" type="ORF">PARMNEM_LOCUS17107</name>
</gene>
<sequence>MKVEDRHGKKYILSPTHKEAVADLLADVGPLSYKQLPLLTSFCLSNKYRDEPRPKHGLLRSREFSMLDAYGAHASPECAKETYDRVTNCSRLWSCRFTEVRRWSHVICNRERTTHMN</sequence>
<name>A0AAV1LSZ4_9NEOP</name>
<keyword evidence="1" id="KW-0648">Protein biosynthesis</keyword>
<dbReference type="GO" id="GO:0004827">
    <property type="term" value="F:proline-tRNA ligase activity"/>
    <property type="evidence" value="ECO:0007669"/>
    <property type="project" value="InterPro"/>
</dbReference>
<protein>
    <recommendedName>
        <fullName evidence="2">Aminoacyl-tRNA synthetase class II (G/ P/ S/T) domain-containing protein</fullName>
    </recommendedName>
</protein>
<dbReference type="Pfam" id="PF00587">
    <property type="entry name" value="tRNA-synt_2b"/>
    <property type="match status" value="1"/>
</dbReference>